<dbReference type="AlphaFoldDB" id="A0A6J7FLP5"/>
<organism evidence="1">
    <name type="scientific">freshwater metagenome</name>
    <dbReference type="NCBI Taxonomy" id="449393"/>
    <lineage>
        <taxon>unclassified sequences</taxon>
        <taxon>metagenomes</taxon>
        <taxon>ecological metagenomes</taxon>
    </lineage>
</organism>
<evidence type="ECO:0000313" key="1">
    <source>
        <dbReference type="EMBL" id="CAB4894868.1"/>
    </source>
</evidence>
<gene>
    <name evidence="1" type="ORF">UFOPK3564_00239</name>
</gene>
<protein>
    <submittedName>
        <fullName evidence="1">Unannotated protein</fullName>
    </submittedName>
</protein>
<accession>A0A6J7FLP5</accession>
<reference evidence="1" key="1">
    <citation type="submission" date="2020-05" db="EMBL/GenBank/DDBJ databases">
        <authorList>
            <person name="Chiriac C."/>
            <person name="Salcher M."/>
            <person name="Ghai R."/>
            <person name="Kavagutti S V."/>
        </authorList>
    </citation>
    <scope>NUCLEOTIDE SEQUENCE</scope>
</reference>
<sequence length="224" mass="24641">MSIRQPPWGMRPLAAERYKRLGAQTDRDSDGGFLLAALVDAKASMWDELEHVAREDDAGRPGWIVAADPATCRPEFLPWAAQFYGETVHPQDVGPSVPPAVVAAIRARVARRPRLERGTTAAIVEAMKAMMVGAKRVVVRDRYNPADPTTDSAYHLQVRPRSSDIHPDFTPEDLFAAGRAVKPAWVVLHTGLADERDYDDVPPIYPTYGALLTGNTNYADILTP</sequence>
<name>A0A6J7FLP5_9ZZZZ</name>
<dbReference type="EMBL" id="CAFBMK010000007">
    <property type="protein sequence ID" value="CAB4894868.1"/>
    <property type="molecule type" value="Genomic_DNA"/>
</dbReference>
<proteinExistence type="predicted"/>